<dbReference type="InterPro" id="IPR001650">
    <property type="entry name" value="Helicase_C-like"/>
</dbReference>
<feature type="binding site" evidence="15">
    <location>
        <begin position="104"/>
        <end position="108"/>
    </location>
    <ligand>
        <name>ATP</name>
        <dbReference type="ChEBI" id="CHEBI:30616"/>
    </ligand>
</feature>
<feature type="binding site" evidence="15">
    <location>
        <position position="494"/>
    </location>
    <ligand>
        <name>ATP</name>
        <dbReference type="ChEBI" id="CHEBI:30616"/>
    </ligand>
</feature>
<evidence type="ECO:0000256" key="11">
    <source>
        <dbReference type="ARBA" id="ARBA00022927"/>
    </source>
</evidence>
<proteinExistence type="inferred from homology"/>
<dbReference type="SMART" id="SM00957">
    <property type="entry name" value="SecA_DEAD"/>
    <property type="match status" value="1"/>
</dbReference>
<dbReference type="PROSITE" id="PS51196">
    <property type="entry name" value="SECA_MOTOR_DEAD"/>
    <property type="match status" value="1"/>
</dbReference>
<comment type="caution">
    <text evidence="21">The sequence shown here is derived from an EMBL/GenBank/DDBJ whole genome shotgun (WGS) entry which is preliminary data.</text>
</comment>
<dbReference type="EC" id="7.4.2.8" evidence="15"/>
<dbReference type="Pfam" id="PF01043">
    <property type="entry name" value="SecA_PP_bind"/>
    <property type="match status" value="1"/>
</dbReference>
<dbReference type="GO" id="GO:0005524">
    <property type="term" value="F:ATP binding"/>
    <property type="evidence" value="ECO:0007669"/>
    <property type="project" value="UniProtKB-UniRule"/>
</dbReference>
<dbReference type="NCBIfam" id="NF009538">
    <property type="entry name" value="PRK12904.1"/>
    <property type="match status" value="1"/>
</dbReference>
<accession>A0A086Z0T7</accession>
<name>A0A086Z0T7_9BIFI</name>
<evidence type="ECO:0000256" key="12">
    <source>
        <dbReference type="ARBA" id="ARBA00022967"/>
    </source>
</evidence>
<gene>
    <name evidence="15" type="primary">secA</name>
    <name evidence="21" type="ORF">BACT_0839</name>
</gene>
<keyword evidence="6 15" id="KW-0963">Cytoplasm</keyword>
<dbReference type="GO" id="GO:0006605">
    <property type="term" value="P:protein targeting"/>
    <property type="evidence" value="ECO:0007669"/>
    <property type="project" value="UniProtKB-UniRule"/>
</dbReference>
<comment type="function">
    <text evidence="15">Part of the Sec protein translocase complex. Interacts with the SecYEG preprotein conducting channel. Has a central role in coupling the hydrolysis of ATP to the transfer of proteins into and across the cell membrane, serving as an ATP-driven molecular motor driving the stepwise translocation of polypeptide chains across the membrane.</text>
</comment>
<dbReference type="InterPro" id="IPR036670">
    <property type="entry name" value="SecA_X-link_sf"/>
</dbReference>
<dbReference type="NCBIfam" id="TIGR00963">
    <property type="entry name" value="secA"/>
    <property type="match status" value="1"/>
</dbReference>
<evidence type="ECO:0000256" key="17">
    <source>
        <dbReference type="SAM" id="MobiDB-lite"/>
    </source>
</evidence>
<keyword evidence="8 15" id="KW-0547">Nucleotide-binding</keyword>
<dbReference type="Pfam" id="PF07517">
    <property type="entry name" value="SecA_DEAD"/>
    <property type="match status" value="1"/>
</dbReference>
<feature type="compositionally biased region" description="Basic and acidic residues" evidence="17">
    <location>
        <begin position="878"/>
        <end position="893"/>
    </location>
</feature>
<dbReference type="PATRIC" id="fig|1437605.7.peg.576"/>
<dbReference type="Gene3D" id="3.90.1440.10">
    <property type="entry name" value="SecA, preprotein cross-linking domain"/>
    <property type="match status" value="1"/>
</dbReference>
<dbReference type="AlphaFoldDB" id="A0A086Z0T7"/>
<dbReference type="SUPFAM" id="SSF52540">
    <property type="entry name" value="P-loop containing nucleoside triphosphate hydrolases"/>
    <property type="match status" value="2"/>
</dbReference>
<keyword evidence="22" id="KW-1185">Reference proteome</keyword>
<dbReference type="Pfam" id="PF02810">
    <property type="entry name" value="SEC-C"/>
    <property type="match status" value="1"/>
</dbReference>
<dbReference type="CDD" id="cd18803">
    <property type="entry name" value="SF2_C_secA"/>
    <property type="match status" value="1"/>
</dbReference>
<evidence type="ECO:0000256" key="4">
    <source>
        <dbReference type="ARBA" id="ARBA00022448"/>
    </source>
</evidence>
<dbReference type="InterPro" id="IPR000185">
    <property type="entry name" value="SecA"/>
</dbReference>
<dbReference type="Pfam" id="PF07516">
    <property type="entry name" value="SecA_SW"/>
    <property type="match status" value="1"/>
</dbReference>
<keyword evidence="10 15" id="KW-0067">ATP-binding</keyword>
<evidence type="ECO:0000259" key="20">
    <source>
        <dbReference type="PROSITE" id="PS51196"/>
    </source>
</evidence>
<dbReference type="STRING" id="1437605.AB656_02800"/>
<comment type="catalytic activity">
    <reaction evidence="15">
        <text>ATP + H2O + cellular proteinSide 1 = ADP + phosphate + cellular proteinSide 2.</text>
        <dbReference type="EC" id="7.4.2.8"/>
    </reaction>
</comment>
<dbReference type="Pfam" id="PF21090">
    <property type="entry name" value="P-loop_SecA"/>
    <property type="match status" value="1"/>
</dbReference>
<dbReference type="GO" id="GO:0008564">
    <property type="term" value="F:protein-exporting ATPase activity"/>
    <property type="evidence" value="ECO:0007669"/>
    <property type="project" value="UniProtKB-EC"/>
</dbReference>
<feature type="domain" description="SecA family profile" evidence="20">
    <location>
        <begin position="2"/>
        <end position="615"/>
    </location>
</feature>
<evidence type="ECO:0000256" key="13">
    <source>
        <dbReference type="ARBA" id="ARBA00023010"/>
    </source>
</evidence>
<organism evidence="21 22">
    <name type="scientific">Bifidobacterium actinocoloniiforme DSM 22766</name>
    <dbReference type="NCBI Taxonomy" id="1437605"/>
    <lineage>
        <taxon>Bacteria</taxon>
        <taxon>Bacillati</taxon>
        <taxon>Actinomycetota</taxon>
        <taxon>Actinomycetes</taxon>
        <taxon>Bifidobacteriales</taxon>
        <taxon>Bifidobacteriaceae</taxon>
        <taxon>Bifidobacterium</taxon>
    </lineage>
</organism>
<evidence type="ECO:0000256" key="6">
    <source>
        <dbReference type="ARBA" id="ARBA00022490"/>
    </source>
</evidence>
<dbReference type="InterPro" id="IPR036266">
    <property type="entry name" value="SecA_Wing/Scaffold_sf"/>
</dbReference>
<evidence type="ECO:0000256" key="7">
    <source>
        <dbReference type="ARBA" id="ARBA00022723"/>
    </source>
</evidence>
<keyword evidence="4 15" id="KW-0813">Transport</keyword>
<dbReference type="eggNOG" id="COG0653">
    <property type="taxonomic scope" value="Bacteria"/>
</dbReference>
<comment type="subcellular location">
    <subcellularLocation>
        <location evidence="15">Cell membrane</location>
        <topology evidence="15">Peripheral membrane protein</topology>
        <orientation evidence="15">Cytoplasmic side</orientation>
    </subcellularLocation>
    <subcellularLocation>
        <location evidence="15">Cytoplasm</location>
    </subcellularLocation>
    <subcellularLocation>
        <location evidence="2">Membrane</location>
        <topology evidence="2">Peripheral membrane protein</topology>
    </subcellularLocation>
    <text evidence="15">Distribution is 50-50.</text>
</comment>
<dbReference type="PANTHER" id="PTHR30612:SF0">
    <property type="entry name" value="CHLOROPLAST PROTEIN-TRANSPORTING ATPASE"/>
    <property type="match status" value="1"/>
</dbReference>
<dbReference type="GO" id="GO:0043952">
    <property type="term" value="P:protein transport by the Sec complex"/>
    <property type="evidence" value="ECO:0007669"/>
    <property type="project" value="TreeGrafter"/>
</dbReference>
<evidence type="ECO:0000256" key="15">
    <source>
        <dbReference type="HAMAP-Rule" id="MF_01382"/>
    </source>
</evidence>
<dbReference type="SUPFAM" id="SSF81767">
    <property type="entry name" value="Pre-protein crosslinking domain of SecA"/>
    <property type="match status" value="1"/>
</dbReference>
<keyword evidence="11 15" id="KW-0653">Protein transport</keyword>
<dbReference type="Proteomes" id="UP000029015">
    <property type="component" value="Unassembled WGS sequence"/>
</dbReference>
<dbReference type="PROSITE" id="PS51192">
    <property type="entry name" value="HELICASE_ATP_BIND_1"/>
    <property type="match status" value="1"/>
</dbReference>
<dbReference type="Gene3D" id="1.10.3060.10">
    <property type="entry name" value="Helical scaffold and wing domains of SecA"/>
    <property type="match status" value="1"/>
</dbReference>
<evidence type="ECO:0000256" key="5">
    <source>
        <dbReference type="ARBA" id="ARBA00022475"/>
    </source>
</evidence>
<dbReference type="GO" id="GO:0065002">
    <property type="term" value="P:intracellular protein transmembrane transport"/>
    <property type="evidence" value="ECO:0007669"/>
    <property type="project" value="UniProtKB-UniRule"/>
</dbReference>
<dbReference type="InterPro" id="IPR027417">
    <property type="entry name" value="P-loop_NTPase"/>
</dbReference>
<dbReference type="RefSeq" id="WP_033504108.1">
    <property type="nucleotide sequence ID" value="NZ_CP011786.1"/>
</dbReference>
<dbReference type="GO" id="GO:0017038">
    <property type="term" value="P:protein import"/>
    <property type="evidence" value="ECO:0007669"/>
    <property type="project" value="InterPro"/>
</dbReference>
<evidence type="ECO:0000313" key="22">
    <source>
        <dbReference type="Proteomes" id="UP000029015"/>
    </source>
</evidence>
<dbReference type="InterPro" id="IPR004027">
    <property type="entry name" value="SEC_C_motif"/>
</dbReference>
<evidence type="ECO:0000256" key="9">
    <source>
        <dbReference type="ARBA" id="ARBA00022833"/>
    </source>
</evidence>
<keyword evidence="7" id="KW-0479">Metal-binding</keyword>
<dbReference type="GO" id="GO:0046872">
    <property type="term" value="F:metal ion binding"/>
    <property type="evidence" value="ECO:0007669"/>
    <property type="project" value="UniProtKB-KW"/>
</dbReference>
<comment type="subunit">
    <text evidence="15">Monomer and homodimer. Part of the essential Sec protein translocation apparatus which comprises SecA, SecYEG and auxiliary proteins SecDF. Other proteins may also be involved.</text>
</comment>
<feature type="binding site" evidence="15">
    <location>
        <position position="86"/>
    </location>
    <ligand>
        <name>ATP</name>
        <dbReference type="ChEBI" id="CHEBI:30616"/>
    </ligand>
</feature>
<evidence type="ECO:0000256" key="8">
    <source>
        <dbReference type="ARBA" id="ARBA00022741"/>
    </source>
</evidence>
<feature type="compositionally biased region" description="Acidic residues" evidence="17">
    <location>
        <begin position="851"/>
        <end position="862"/>
    </location>
</feature>
<dbReference type="Gene3D" id="3.40.50.300">
    <property type="entry name" value="P-loop containing nucleotide triphosphate hydrolases"/>
    <property type="match status" value="2"/>
</dbReference>
<reference evidence="21 22" key="1">
    <citation type="submission" date="2014-03" db="EMBL/GenBank/DDBJ databases">
        <title>Genomics of Bifidobacteria.</title>
        <authorList>
            <person name="Ventura M."/>
            <person name="Milani C."/>
            <person name="Lugli G.A."/>
        </authorList>
    </citation>
    <scope>NUCLEOTIDE SEQUENCE [LARGE SCALE GENOMIC DNA]</scope>
    <source>
        <strain evidence="21 22">DSM 22766</strain>
    </source>
</reference>
<sequence>MVAVLDKVLRMGEGHQLRKLEGVAKATNALEDEISALSDEELKGQTAKFRERLDRGEKLDDLMPQAFATVREVSKRTLGQRHFDVQLMGGAALHWGNIAEMKTGEGKTLVATLPAYLNALSGEGVHVVTVNDYLASYQSELMGRIFRFLGMKVGCIITDQKPAERRKQYEADITYGTNNEFGFDYLRDNMAWDKAELVQRGHHYAIVDEVDSILIDEARTPLIISGPAEGDVTRWYRQFAKLVPRLTRDEDYEVDEKKKVVGILDPGITKVEDYLGIDNLYEPGNTALIGYLNNAIKAKELFLKDRDYVVQGGEVLIVDEHTGRLLHGRRYNEGLHQAIEAKEGVEVKAENQTFATITLQNYFRMYDKLAGMTGTAETEAAEFMNTYKLGVLPIPTNKPMVRKDQDDLIYRTKKEKLAAIVKDVAKRHAKGQPILLGTASVESSEVVSSLLDVAGIDHQVLNAKQHAKEAGVVAVAGRKGAVTVATNMAGRGTDIMLGGNVEFLADAKLKEQGYSPDDTPEEYEKLWPETLEAVREQVKDEHEEVVGLGGLYVLGTERHESRRIDNQLRGRSGRQGDPGESRFYLSLEDDLMRLFNTQLVARVMSKGMPEGEPIESKSVSKGVRNAQKSVESRNYEIRKNVLKYDDVMNKQRKVIYAERQAVLQGEDISDDIHRFIADTIGSYIHGAQNGSDKPADWDWKGMSEALGGLCGISLNEDDAKDSLGKLKGDKAVKKLLDQLVEEADGLYAKREEELGADSMRQLERRVVLSVLDQKWREHLYEMDYLKDGIGLRGMGQRDPLVEYQREGFQMYNSMIDAIKEESVQLLYNVDLGQVAESERAMAEAQRQQESNESDQEDSEDINYESPADPDAVDDDADERATAADQDRQEHGEGEDSEEAAGPVGPAPLSHAEQAVPASKRPKAEEEHTPWADGRTFPGTSRNAPCPCGSGRKYKMCHGQNEQ</sequence>
<evidence type="ECO:0000256" key="2">
    <source>
        <dbReference type="ARBA" id="ARBA00004170"/>
    </source>
</evidence>
<keyword evidence="9" id="KW-0862">Zinc</keyword>
<dbReference type="CDD" id="cd17928">
    <property type="entry name" value="DEXDc_SecA"/>
    <property type="match status" value="1"/>
</dbReference>
<evidence type="ECO:0000259" key="18">
    <source>
        <dbReference type="PROSITE" id="PS51192"/>
    </source>
</evidence>
<feature type="domain" description="Helicase C-terminal" evidence="19">
    <location>
        <begin position="404"/>
        <end position="620"/>
    </location>
</feature>
<feature type="domain" description="Helicase ATP-binding" evidence="18">
    <location>
        <begin position="88"/>
        <end position="246"/>
    </location>
</feature>
<dbReference type="FunFam" id="3.40.50.300:FF:000334">
    <property type="entry name" value="Protein translocase subunit SecA"/>
    <property type="match status" value="1"/>
</dbReference>
<evidence type="ECO:0000256" key="16">
    <source>
        <dbReference type="RuleBase" id="RU003874"/>
    </source>
</evidence>
<comment type="cofactor">
    <cofactor evidence="1">
        <name>Zn(2+)</name>
        <dbReference type="ChEBI" id="CHEBI:29105"/>
    </cofactor>
</comment>
<evidence type="ECO:0000256" key="14">
    <source>
        <dbReference type="ARBA" id="ARBA00023136"/>
    </source>
</evidence>
<dbReference type="InterPro" id="IPR011115">
    <property type="entry name" value="SecA_DEAD"/>
</dbReference>
<comment type="similarity">
    <text evidence="3 15 16">Belongs to the SecA family.</text>
</comment>
<evidence type="ECO:0000256" key="10">
    <source>
        <dbReference type="ARBA" id="ARBA00022840"/>
    </source>
</evidence>
<feature type="region of interest" description="Disordered" evidence="17">
    <location>
        <begin position="838"/>
        <end position="962"/>
    </location>
</feature>
<dbReference type="InterPro" id="IPR014001">
    <property type="entry name" value="Helicase_ATP-bd"/>
</dbReference>
<keyword evidence="5 15" id="KW-1003">Cell membrane</keyword>
<evidence type="ECO:0000313" key="21">
    <source>
        <dbReference type="EMBL" id="KFI40137.1"/>
    </source>
</evidence>
<dbReference type="GO" id="GO:0005886">
    <property type="term" value="C:plasma membrane"/>
    <property type="evidence" value="ECO:0007669"/>
    <property type="project" value="UniProtKB-SubCell"/>
</dbReference>
<dbReference type="InterPro" id="IPR014018">
    <property type="entry name" value="SecA_motor_DEAD"/>
</dbReference>
<dbReference type="FunFam" id="3.40.50.300:FF:000113">
    <property type="entry name" value="Preprotein translocase subunit SecA"/>
    <property type="match status" value="1"/>
</dbReference>
<dbReference type="FunFam" id="3.90.1440.10:FF:000002">
    <property type="entry name" value="Protein translocase subunit SecA"/>
    <property type="match status" value="1"/>
</dbReference>
<dbReference type="PROSITE" id="PS51194">
    <property type="entry name" value="HELICASE_CTER"/>
    <property type="match status" value="1"/>
</dbReference>
<dbReference type="GO" id="GO:0005829">
    <property type="term" value="C:cytosol"/>
    <property type="evidence" value="ECO:0007669"/>
    <property type="project" value="TreeGrafter"/>
</dbReference>
<keyword evidence="13 15" id="KW-0811">Translocation</keyword>
<evidence type="ECO:0000256" key="3">
    <source>
        <dbReference type="ARBA" id="ARBA00007650"/>
    </source>
</evidence>
<dbReference type="SUPFAM" id="SSF81886">
    <property type="entry name" value="Helical scaffold and wing domains of SecA"/>
    <property type="match status" value="1"/>
</dbReference>
<protein>
    <recommendedName>
        <fullName evidence="15 16">Protein translocase subunit SecA</fullName>
        <ecNumber evidence="15">7.4.2.8</ecNumber>
    </recommendedName>
</protein>
<dbReference type="PROSITE" id="PS01312">
    <property type="entry name" value="SECA"/>
    <property type="match status" value="1"/>
</dbReference>
<dbReference type="PRINTS" id="PR00906">
    <property type="entry name" value="SECA"/>
</dbReference>
<dbReference type="SMART" id="SM00958">
    <property type="entry name" value="SecA_PP_bind"/>
    <property type="match status" value="1"/>
</dbReference>
<dbReference type="InterPro" id="IPR044722">
    <property type="entry name" value="SecA_SF2_C"/>
</dbReference>
<dbReference type="GO" id="GO:0031522">
    <property type="term" value="C:cell envelope Sec protein transport complex"/>
    <property type="evidence" value="ECO:0007669"/>
    <property type="project" value="UniProtKB-ARBA"/>
</dbReference>
<keyword evidence="14 15" id="KW-0472">Membrane</keyword>
<dbReference type="EMBL" id="JGYK01000001">
    <property type="protein sequence ID" value="KFI40137.1"/>
    <property type="molecule type" value="Genomic_DNA"/>
</dbReference>
<dbReference type="InterPro" id="IPR011116">
    <property type="entry name" value="SecA_Wing/Scaffold"/>
</dbReference>
<dbReference type="KEGG" id="bact:AB656_02800"/>
<dbReference type="PANTHER" id="PTHR30612">
    <property type="entry name" value="SECA INNER MEMBRANE COMPONENT OF SEC PROTEIN SECRETION SYSTEM"/>
    <property type="match status" value="1"/>
</dbReference>
<dbReference type="HAMAP" id="MF_01382">
    <property type="entry name" value="SecA"/>
    <property type="match status" value="1"/>
</dbReference>
<evidence type="ECO:0000259" key="19">
    <source>
        <dbReference type="PROSITE" id="PS51194"/>
    </source>
</evidence>
<dbReference type="OrthoDB" id="9805579at2"/>
<dbReference type="InterPro" id="IPR020937">
    <property type="entry name" value="SecA_CS"/>
</dbReference>
<dbReference type="InterPro" id="IPR011130">
    <property type="entry name" value="SecA_preprotein_X-link_dom"/>
</dbReference>
<evidence type="ECO:0000256" key="1">
    <source>
        <dbReference type="ARBA" id="ARBA00001947"/>
    </source>
</evidence>
<keyword evidence="12 15" id="KW-1278">Translocase</keyword>